<sequence>MIAARAVRAAAALRTLSRASVPRPPMAVASPACVGAAAVGARFLAAMASPTTTSTTPPTPAATDAKPKSDAVAKPPAADSDVDTIPDSFDQAAGLERAEIDYPDIFAHNEVSRGPFGTESNPALIESAFDERIVGCTGQAAPADHDLHWLTVKKGELCTCPVCGQVFALSPL</sequence>
<reference evidence="1" key="1">
    <citation type="submission" date="2019-11" db="EMBL/GenBank/DDBJ databases">
        <title>Nori genome reveals adaptations in red seaweeds to the harsh intertidal environment.</title>
        <authorList>
            <person name="Wang D."/>
            <person name="Mao Y."/>
        </authorList>
    </citation>
    <scope>NUCLEOTIDE SEQUENCE</scope>
    <source>
        <tissue evidence="1">Gametophyte</tissue>
    </source>
</reference>
<dbReference type="Proteomes" id="UP000798662">
    <property type="component" value="Chromosome 3"/>
</dbReference>
<evidence type="ECO:0000313" key="2">
    <source>
        <dbReference type="Proteomes" id="UP000798662"/>
    </source>
</evidence>
<dbReference type="EMBL" id="CM020620">
    <property type="protein sequence ID" value="KAK1866961.1"/>
    <property type="molecule type" value="Genomic_DNA"/>
</dbReference>
<gene>
    <name evidence="1" type="ORF">I4F81_009473</name>
</gene>
<evidence type="ECO:0000313" key="1">
    <source>
        <dbReference type="EMBL" id="KAK1866961.1"/>
    </source>
</evidence>
<comment type="caution">
    <text evidence="1">The sequence shown here is derived from an EMBL/GenBank/DDBJ whole genome shotgun (WGS) entry which is preliminary data.</text>
</comment>
<organism evidence="1 2">
    <name type="scientific">Pyropia yezoensis</name>
    <name type="common">Susabi-nori</name>
    <name type="synonym">Porphyra yezoensis</name>
    <dbReference type="NCBI Taxonomy" id="2788"/>
    <lineage>
        <taxon>Eukaryota</taxon>
        <taxon>Rhodophyta</taxon>
        <taxon>Bangiophyceae</taxon>
        <taxon>Bangiales</taxon>
        <taxon>Bangiaceae</taxon>
        <taxon>Pyropia</taxon>
    </lineage>
</organism>
<accession>A0ACC3CB18</accession>
<name>A0ACC3CB18_PYRYE</name>
<proteinExistence type="predicted"/>
<keyword evidence="2" id="KW-1185">Reference proteome</keyword>
<protein>
    <submittedName>
        <fullName evidence="1">Uncharacterized protein</fullName>
    </submittedName>
</protein>